<accession>A0A447TWR4</accession>
<proteinExistence type="predicted"/>
<dbReference type="EMBL" id="LR134190">
    <property type="protein sequence ID" value="VEB55047.1"/>
    <property type="molecule type" value="Genomic_DNA"/>
</dbReference>
<sequence>MPWQIMSRLKANEVVQTQLREQQAEVGKFF</sequence>
<name>A0A447TWR4_SALET</name>
<organism evidence="1 2">
    <name type="scientific">Salmonella enterica I</name>
    <dbReference type="NCBI Taxonomy" id="59201"/>
    <lineage>
        <taxon>Bacteria</taxon>
        <taxon>Pseudomonadati</taxon>
        <taxon>Pseudomonadota</taxon>
        <taxon>Gammaproteobacteria</taxon>
        <taxon>Enterobacterales</taxon>
        <taxon>Enterobacteriaceae</taxon>
        <taxon>Salmonella</taxon>
    </lineage>
</organism>
<reference evidence="1 2" key="1">
    <citation type="submission" date="2018-12" db="EMBL/GenBank/DDBJ databases">
        <authorList>
            <consortium name="Pathogen Informatics"/>
        </authorList>
    </citation>
    <scope>NUCLEOTIDE SEQUENCE [LARGE SCALE GENOMIC DNA]</scope>
    <source>
        <strain evidence="1 2">NCTC6754</strain>
    </source>
</reference>
<evidence type="ECO:0000313" key="2">
    <source>
        <dbReference type="Proteomes" id="UP000269208"/>
    </source>
</evidence>
<protein>
    <submittedName>
        <fullName evidence="1">Effector protein SipC</fullName>
    </submittedName>
</protein>
<dbReference type="Proteomes" id="UP000269208">
    <property type="component" value="Chromosome"/>
</dbReference>
<dbReference type="AlphaFoldDB" id="A0A447TWR4"/>
<evidence type="ECO:0000313" key="1">
    <source>
        <dbReference type="EMBL" id="VEB55047.1"/>
    </source>
</evidence>
<gene>
    <name evidence="1" type="primary">sipC_2</name>
    <name evidence="1" type="ORF">NCTC6754_03609</name>
</gene>